<proteinExistence type="predicted"/>
<feature type="non-terminal residue" evidence="1">
    <location>
        <position position="24"/>
    </location>
</feature>
<sequence length="24" mass="2706">MAKKGIYKIVFIQSGEVFEVYAKG</sequence>
<accession>A0A381XLS9</accession>
<gene>
    <name evidence="1" type="ORF">METZ01_LOCUS118404</name>
</gene>
<evidence type="ECO:0000313" key="1">
    <source>
        <dbReference type="EMBL" id="SVA65550.1"/>
    </source>
</evidence>
<dbReference type="AlphaFoldDB" id="A0A381XLS9"/>
<protein>
    <submittedName>
        <fullName evidence="1">Uncharacterized protein</fullName>
    </submittedName>
</protein>
<name>A0A381XLS9_9ZZZZ</name>
<dbReference type="EMBL" id="UINC01015590">
    <property type="protein sequence ID" value="SVA65550.1"/>
    <property type="molecule type" value="Genomic_DNA"/>
</dbReference>
<reference evidence="1" key="1">
    <citation type="submission" date="2018-05" db="EMBL/GenBank/DDBJ databases">
        <authorList>
            <person name="Lanie J.A."/>
            <person name="Ng W.-L."/>
            <person name="Kazmierczak K.M."/>
            <person name="Andrzejewski T.M."/>
            <person name="Davidsen T.M."/>
            <person name="Wayne K.J."/>
            <person name="Tettelin H."/>
            <person name="Glass J.I."/>
            <person name="Rusch D."/>
            <person name="Podicherti R."/>
            <person name="Tsui H.-C.T."/>
            <person name="Winkler M.E."/>
        </authorList>
    </citation>
    <scope>NUCLEOTIDE SEQUENCE</scope>
</reference>
<organism evidence="1">
    <name type="scientific">marine metagenome</name>
    <dbReference type="NCBI Taxonomy" id="408172"/>
    <lineage>
        <taxon>unclassified sequences</taxon>
        <taxon>metagenomes</taxon>
        <taxon>ecological metagenomes</taxon>
    </lineage>
</organism>